<dbReference type="EMBL" id="GBXM01011664">
    <property type="protein sequence ID" value="JAH96913.1"/>
    <property type="molecule type" value="Transcribed_RNA"/>
</dbReference>
<name>A0A0E9X5F6_ANGAN</name>
<proteinExistence type="predicted"/>
<dbReference type="AlphaFoldDB" id="A0A0E9X5F6"/>
<feature type="transmembrane region" description="Helical" evidence="1">
    <location>
        <begin position="46"/>
        <end position="64"/>
    </location>
</feature>
<keyword evidence="1" id="KW-0472">Membrane</keyword>
<evidence type="ECO:0000256" key="1">
    <source>
        <dbReference type="SAM" id="Phobius"/>
    </source>
</evidence>
<organism evidence="2">
    <name type="scientific">Anguilla anguilla</name>
    <name type="common">European freshwater eel</name>
    <name type="synonym">Muraena anguilla</name>
    <dbReference type="NCBI Taxonomy" id="7936"/>
    <lineage>
        <taxon>Eukaryota</taxon>
        <taxon>Metazoa</taxon>
        <taxon>Chordata</taxon>
        <taxon>Craniata</taxon>
        <taxon>Vertebrata</taxon>
        <taxon>Euteleostomi</taxon>
        <taxon>Actinopterygii</taxon>
        <taxon>Neopterygii</taxon>
        <taxon>Teleostei</taxon>
        <taxon>Anguilliformes</taxon>
        <taxon>Anguillidae</taxon>
        <taxon>Anguilla</taxon>
    </lineage>
</organism>
<sequence>MSGKLTRIWKMCYIFIFSCNFLCKISLYSCKILNPHWPPHVHFTLLYWFTCMKSLTLSIIVHYAF</sequence>
<keyword evidence="1" id="KW-0812">Transmembrane</keyword>
<keyword evidence="1" id="KW-1133">Transmembrane helix</keyword>
<accession>A0A0E9X5F6</accession>
<reference evidence="2" key="2">
    <citation type="journal article" date="2015" name="Fish Shellfish Immunol.">
        <title>Early steps in the European eel (Anguilla anguilla)-Vibrio vulnificus interaction in the gills: Role of the RtxA13 toxin.</title>
        <authorList>
            <person name="Callol A."/>
            <person name="Pajuelo D."/>
            <person name="Ebbesson L."/>
            <person name="Teles M."/>
            <person name="MacKenzie S."/>
            <person name="Amaro C."/>
        </authorList>
    </citation>
    <scope>NUCLEOTIDE SEQUENCE</scope>
</reference>
<protein>
    <submittedName>
        <fullName evidence="2">Uncharacterized protein</fullName>
    </submittedName>
</protein>
<feature type="transmembrane region" description="Helical" evidence="1">
    <location>
        <begin position="12"/>
        <end position="34"/>
    </location>
</feature>
<evidence type="ECO:0000313" key="2">
    <source>
        <dbReference type="EMBL" id="JAH96913.1"/>
    </source>
</evidence>
<reference evidence="2" key="1">
    <citation type="submission" date="2014-11" db="EMBL/GenBank/DDBJ databases">
        <authorList>
            <person name="Amaro Gonzalez C."/>
        </authorList>
    </citation>
    <scope>NUCLEOTIDE SEQUENCE</scope>
</reference>